<dbReference type="PROSITE" id="PS50801">
    <property type="entry name" value="STAS"/>
    <property type="match status" value="1"/>
</dbReference>
<dbReference type="Proteomes" id="UP000093482">
    <property type="component" value="Unassembled WGS sequence"/>
</dbReference>
<dbReference type="InterPro" id="IPR036513">
    <property type="entry name" value="STAS_dom_sf"/>
</dbReference>
<keyword evidence="2" id="KW-0597">Phosphoprotein</keyword>
<sequence>MNIIFQVQESEQVIRGMIEGELDTFTAPQLKEELEAMELAEGVYVEIDLSKLNYMDSTGLGVFVGFYKRAKREQASVKLVGLSSRLRRLFEITGLSDLMEIENEKRVELSNEGI</sequence>
<proteinExistence type="inferred from homology"/>
<keyword evidence="7" id="KW-1185">Reference proteome</keyword>
<comment type="similarity">
    <text evidence="1 4">Belongs to the anti-sigma-factor antagonist family.</text>
</comment>
<dbReference type="GO" id="GO:0043856">
    <property type="term" value="F:anti-sigma factor antagonist activity"/>
    <property type="evidence" value="ECO:0007669"/>
    <property type="project" value="InterPro"/>
</dbReference>
<dbReference type="SUPFAM" id="SSF52091">
    <property type="entry name" value="SpoIIaa-like"/>
    <property type="match status" value="1"/>
</dbReference>
<evidence type="ECO:0000256" key="1">
    <source>
        <dbReference type="ARBA" id="ARBA00009013"/>
    </source>
</evidence>
<evidence type="ECO:0000256" key="3">
    <source>
        <dbReference type="ARBA" id="ARBA00024670"/>
    </source>
</evidence>
<dbReference type="Pfam" id="PF01740">
    <property type="entry name" value="STAS"/>
    <property type="match status" value="1"/>
</dbReference>
<reference evidence="6 7" key="1">
    <citation type="submission" date="2016-07" db="EMBL/GenBank/DDBJ databases">
        <title>Caryophanon latum genome sequencing.</title>
        <authorList>
            <person name="Verma A."/>
            <person name="Pal Y."/>
            <person name="Krishnamurthi S."/>
        </authorList>
    </citation>
    <scope>NUCLEOTIDE SEQUENCE [LARGE SCALE GENOMIC DNA]</scope>
    <source>
        <strain evidence="6 7">DSM 14151</strain>
    </source>
</reference>
<dbReference type="RefSeq" id="WP_066461097.1">
    <property type="nucleotide sequence ID" value="NZ_MATO01000002.1"/>
</dbReference>
<evidence type="ECO:0000313" key="6">
    <source>
        <dbReference type="EMBL" id="OCS94400.1"/>
    </source>
</evidence>
<dbReference type="InterPro" id="IPR003658">
    <property type="entry name" value="Anti-sigma_ant"/>
</dbReference>
<evidence type="ECO:0000259" key="5">
    <source>
        <dbReference type="PROSITE" id="PS50801"/>
    </source>
</evidence>
<protein>
    <recommendedName>
        <fullName evidence="4">Anti-sigma factor antagonist</fullName>
    </recommendedName>
</protein>
<feature type="domain" description="STAS" evidence="5">
    <location>
        <begin position="3"/>
        <end position="114"/>
    </location>
</feature>
<dbReference type="PANTHER" id="PTHR33495:SF9">
    <property type="entry name" value="ANTI-SIGMA-B FACTOR ANTAGONIST"/>
    <property type="match status" value="1"/>
</dbReference>
<dbReference type="InterPro" id="IPR002645">
    <property type="entry name" value="STAS_dom"/>
</dbReference>
<gene>
    <name evidence="6" type="ORF">A6K76_03555</name>
</gene>
<dbReference type="NCBIfam" id="TIGR00377">
    <property type="entry name" value="ant_ant_sig"/>
    <property type="match status" value="1"/>
</dbReference>
<dbReference type="CDD" id="cd07043">
    <property type="entry name" value="STAS_anti-anti-sigma_factors"/>
    <property type="match status" value="1"/>
</dbReference>
<dbReference type="Gene3D" id="3.30.750.24">
    <property type="entry name" value="STAS domain"/>
    <property type="match status" value="1"/>
</dbReference>
<dbReference type="AlphaFoldDB" id="A0A1C0Z577"/>
<organism evidence="6 7">
    <name type="scientific">Caryophanon latum</name>
    <dbReference type="NCBI Taxonomy" id="33977"/>
    <lineage>
        <taxon>Bacteria</taxon>
        <taxon>Bacillati</taxon>
        <taxon>Bacillota</taxon>
        <taxon>Bacilli</taxon>
        <taxon>Bacillales</taxon>
        <taxon>Caryophanaceae</taxon>
        <taxon>Caryophanon</taxon>
    </lineage>
</organism>
<evidence type="ECO:0000256" key="2">
    <source>
        <dbReference type="ARBA" id="ARBA00022553"/>
    </source>
</evidence>
<name>A0A1C0Z577_9BACL</name>
<dbReference type="OrthoDB" id="9793697at2"/>
<dbReference type="PANTHER" id="PTHR33495">
    <property type="entry name" value="ANTI-SIGMA FACTOR ANTAGONIST TM_1081-RELATED-RELATED"/>
    <property type="match status" value="1"/>
</dbReference>
<comment type="caution">
    <text evidence="6">The sequence shown here is derived from an EMBL/GenBank/DDBJ whole genome shotgun (WGS) entry which is preliminary data.</text>
</comment>
<accession>A0A1C0Z577</accession>
<comment type="function">
    <text evidence="3">Positive regulator of sigma-B activity. Non-phosphorylated RsbV binds to RsbW, preventing its association with sigma-B. When phosphorylated, releases RsbW, which is then free to complex with and inactivate sigma-B.</text>
</comment>
<evidence type="ECO:0000256" key="4">
    <source>
        <dbReference type="RuleBase" id="RU003749"/>
    </source>
</evidence>
<dbReference type="EMBL" id="MATO01000002">
    <property type="protein sequence ID" value="OCS94400.1"/>
    <property type="molecule type" value="Genomic_DNA"/>
</dbReference>
<evidence type="ECO:0000313" key="7">
    <source>
        <dbReference type="Proteomes" id="UP000093482"/>
    </source>
</evidence>